<gene>
    <name evidence="2" type="ORF">MAC_03251</name>
</gene>
<dbReference type="Proteomes" id="UP000002499">
    <property type="component" value="Unassembled WGS sequence"/>
</dbReference>
<evidence type="ECO:0000256" key="1">
    <source>
        <dbReference type="SAM" id="MobiDB-lite"/>
    </source>
</evidence>
<feature type="region of interest" description="Disordered" evidence="1">
    <location>
        <begin position="191"/>
        <end position="243"/>
    </location>
</feature>
<organism evidence="3">
    <name type="scientific">Metarhizium acridum (strain CQMa 102)</name>
    <dbReference type="NCBI Taxonomy" id="655827"/>
    <lineage>
        <taxon>Eukaryota</taxon>
        <taxon>Fungi</taxon>
        <taxon>Dikarya</taxon>
        <taxon>Ascomycota</taxon>
        <taxon>Pezizomycotina</taxon>
        <taxon>Sordariomycetes</taxon>
        <taxon>Hypocreomycetidae</taxon>
        <taxon>Hypocreales</taxon>
        <taxon>Clavicipitaceae</taxon>
        <taxon>Metarhizium</taxon>
    </lineage>
</organism>
<dbReference type="eggNOG" id="ENOG502RMRJ">
    <property type="taxonomic scope" value="Eukaryota"/>
</dbReference>
<dbReference type="OrthoDB" id="4954733at2759"/>
<protein>
    <submittedName>
        <fullName evidence="2">Uncharacterized protein</fullName>
    </submittedName>
</protein>
<proteinExistence type="predicted"/>
<evidence type="ECO:0000313" key="3">
    <source>
        <dbReference type="Proteomes" id="UP000002499"/>
    </source>
</evidence>
<reference evidence="2 3" key="1">
    <citation type="journal article" date="2011" name="PLoS Genet.">
        <title>Genome sequencing and comparative transcriptomics of the model entomopathogenic fungi Metarhizium anisopliae and M. acridum.</title>
        <authorList>
            <person name="Gao Q."/>
            <person name="Jin K."/>
            <person name="Ying S.H."/>
            <person name="Zhang Y."/>
            <person name="Xiao G."/>
            <person name="Shang Y."/>
            <person name="Duan Z."/>
            <person name="Hu X."/>
            <person name="Xie X.Q."/>
            <person name="Zhou G."/>
            <person name="Peng G."/>
            <person name="Luo Z."/>
            <person name="Huang W."/>
            <person name="Wang B."/>
            <person name="Fang W."/>
            <person name="Wang S."/>
            <person name="Zhong Y."/>
            <person name="Ma L.J."/>
            <person name="St Leger R.J."/>
            <person name="Zhao G.P."/>
            <person name="Pei Y."/>
            <person name="Feng M.G."/>
            <person name="Xia Y."/>
            <person name="Wang C."/>
        </authorList>
    </citation>
    <scope>NUCLEOTIDE SEQUENCE [LARGE SCALE GENOMIC DNA]</scope>
    <source>
        <strain evidence="2 3">CQMa 102</strain>
    </source>
</reference>
<dbReference type="AlphaFoldDB" id="E9E070"/>
<sequence>MASMINVGHGPTEDISEQLQTQLQGTTMANSSLGSSTQDFCLAGGRESSDSPALNSPRGVIFVSRALGGPGIATDSDELVSLAIQQHNDGVNSVLPTSVRRPGAVSLASERRSVQSAHVLPPRDEALQEENAEPPCQACLASTTAPVQPSQSQNCIVVSSNQCSQIHSVNADHGHIEDMVSRSDDELHRVARPASAQAPPSECSRPVSRRGSLMEGVQEHQAADNILPMDSRLSSSPTAQGWDEECQTNISANYTVSQPAEACEEMEK</sequence>
<dbReference type="InParanoid" id="E9E070"/>
<keyword evidence="3" id="KW-1185">Reference proteome</keyword>
<dbReference type="HOGENOM" id="CLU_1038585_0_0_1"/>
<name>E9E070_METAQ</name>
<evidence type="ECO:0000313" key="2">
    <source>
        <dbReference type="EMBL" id="EFY90671.1"/>
    </source>
</evidence>
<accession>E9E070</accession>
<dbReference type="EMBL" id="GL698488">
    <property type="protein sequence ID" value="EFY90671.1"/>
    <property type="molecule type" value="Genomic_DNA"/>
</dbReference>